<dbReference type="GO" id="GO:0003886">
    <property type="term" value="F:DNA (cytosine-5-)-methyltransferase activity"/>
    <property type="evidence" value="ECO:0007669"/>
    <property type="project" value="UniProtKB-EC"/>
</dbReference>
<protein>
    <submittedName>
        <fullName evidence="5">C-5 cytosine-specific DNA methylase</fullName>
    </submittedName>
</protein>
<dbReference type="Proteomes" id="UP000244037">
    <property type="component" value="Unassembled WGS sequence"/>
</dbReference>
<keyword evidence="1 5" id="KW-0489">Methyltransferase</keyword>
<keyword evidence="2" id="KW-0808">Transferase</keyword>
<dbReference type="GO" id="GO:0032259">
    <property type="term" value="P:methylation"/>
    <property type="evidence" value="ECO:0007669"/>
    <property type="project" value="UniProtKB-KW"/>
</dbReference>
<gene>
    <name evidence="5" type="ORF">C8N38_1323</name>
</gene>
<dbReference type="InterPro" id="IPR029063">
    <property type="entry name" value="SAM-dependent_MTases_sf"/>
</dbReference>
<organism evidence="5 6">
    <name type="scientific">Rhodovulum kholense</name>
    <dbReference type="NCBI Taxonomy" id="453584"/>
    <lineage>
        <taxon>Bacteria</taxon>
        <taxon>Pseudomonadati</taxon>
        <taxon>Pseudomonadota</taxon>
        <taxon>Alphaproteobacteria</taxon>
        <taxon>Rhodobacterales</taxon>
        <taxon>Paracoccaceae</taxon>
        <taxon>Rhodovulum</taxon>
    </lineage>
</organism>
<evidence type="ECO:0000256" key="2">
    <source>
        <dbReference type="ARBA" id="ARBA00022679"/>
    </source>
</evidence>
<accession>A0A8E2VFZ8</accession>
<proteinExistence type="predicted"/>
<comment type="caution">
    <text evidence="5">The sequence shown here is derived from an EMBL/GenBank/DDBJ whole genome shotgun (WGS) entry which is preliminary data.</text>
</comment>
<dbReference type="AlphaFoldDB" id="A0A8E2VFZ8"/>
<comment type="catalytic activity">
    <reaction evidence="4">
        <text>a 2'-deoxycytidine in DNA + S-adenosyl-L-methionine = a 5-methyl-2'-deoxycytidine in DNA + S-adenosyl-L-homocysteine + H(+)</text>
        <dbReference type="Rhea" id="RHEA:13681"/>
        <dbReference type="Rhea" id="RHEA-COMP:11369"/>
        <dbReference type="Rhea" id="RHEA-COMP:11370"/>
        <dbReference type="ChEBI" id="CHEBI:15378"/>
        <dbReference type="ChEBI" id="CHEBI:57856"/>
        <dbReference type="ChEBI" id="CHEBI:59789"/>
        <dbReference type="ChEBI" id="CHEBI:85452"/>
        <dbReference type="ChEBI" id="CHEBI:85454"/>
        <dbReference type="EC" id="2.1.1.37"/>
    </reaction>
</comment>
<dbReference type="GO" id="GO:0009307">
    <property type="term" value="P:DNA restriction-modification system"/>
    <property type="evidence" value="ECO:0007669"/>
    <property type="project" value="UniProtKB-KW"/>
</dbReference>
<name>A0A8E2VFZ8_9RHOB</name>
<evidence type="ECO:0000256" key="3">
    <source>
        <dbReference type="ARBA" id="ARBA00022747"/>
    </source>
</evidence>
<dbReference type="EMBL" id="QAYC01000032">
    <property type="protein sequence ID" value="PTW37209.1"/>
    <property type="molecule type" value="Genomic_DNA"/>
</dbReference>
<dbReference type="Pfam" id="PF00145">
    <property type="entry name" value="DNA_methylase"/>
    <property type="match status" value="1"/>
</dbReference>
<evidence type="ECO:0000256" key="1">
    <source>
        <dbReference type="ARBA" id="ARBA00022603"/>
    </source>
</evidence>
<dbReference type="Gene3D" id="3.90.120.10">
    <property type="entry name" value="DNA Methylase, subunit A, domain 2"/>
    <property type="match status" value="1"/>
</dbReference>
<evidence type="ECO:0000256" key="4">
    <source>
        <dbReference type="ARBA" id="ARBA00047422"/>
    </source>
</evidence>
<reference evidence="5 6" key="1">
    <citation type="submission" date="2018-04" db="EMBL/GenBank/DDBJ databases">
        <title>Genomic Encyclopedia of Archaeal and Bacterial Type Strains, Phase II (KMG-II): from individual species to whole genera.</title>
        <authorList>
            <person name="Goeker M."/>
        </authorList>
    </citation>
    <scope>NUCLEOTIDE SEQUENCE [LARGE SCALE GENOMIC DNA]</scope>
    <source>
        <strain evidence="5 6">DSM 19783</strain>
    </source>
</reference>
<keyword evidence="3" id="KW-0680">Restriction system</keyword>
<evidence type="ECO:0000313" key="5">
    <source>
        <dbReference type="EMBL" id="PTW37209.1"/>
    </source>
</evidence>
<sequence>MGPQRGMPQRDIVETAEIAQHVQPDEHTVMRMLSPRELFNAQGFPSDYVIEGVRDGLDSDEPTFRPFSKDVQISCCGNSVCPPVAAAIIAANCQHLAVPMQAEEANNA</sequence>
<dbReference type="InterPro" id="IPR001525">
    <property type="entry name" value="C5_MeTfrase"/>
</dbReference>
<dbReference type="SUPFAM" id="SSF53335">
    <property type="entry name" value="S-adenosyl-L-methionine-dependent methyltransferases"/>
    <property type="match status" value="1"/>
</dbReference>
<evidence type="ECO:0000313" key="6">
    <source>
        <dbReference type="Proteomes" id="UP000244037"/>
    </source>
</evidence>
<keyword evidence="6" id="KW-1185">Reference proteome</keyword>